<dbReference type="OrthoDB" id="9809803at2"/>
<dbReference type="Pfam" id="PF08410">
    <property type="entry name" value="DUF1737"/>
    <property type="match status" value="1"/>
</dbReference>
<dbReference type="AlphaFoldDB" id="A0A0Q3L1K9"/>
<feature type="domain" description="DUF1737" evidence="1">
    <location>
        <begin position="6"/>
        <end position="57"/>
    </location>
</feature>
<accession>A0A0Q3L1K9</accession>
<evidence type="ECO:0000259" key="1">
    <source>
        <dbReference type="Pfam" id="PF08410"/>
    </source>
</evidence>
<dbReference type="STRING" id="53254.SAMN05660750_02476"/>
<evidence type="ECO:0000313" key="2">
    <source>
        <dbReference type="EMBL" id="KQK30612.1"/>
    </source>
</evidence>
<sequence length="71" mass="7969">MAKRTTLYRYLTGPDDASFCHRVSEALSRGWSLYGQPTLTFDASQGRVICGQAIIKDVDEPYSPELKLSEQ</sequence>
<dbReference type="Proteomes" id="UP000190130">
    <property type="component" value="Unassembled WGS sequence"/>
</dbReference>
<dbReference type="EMBL" id="FUYX01000005">
    <property type="protein sequence ID" value="SKB80724.1"/>
    <property type="molecule type" value="Genomic_DNA"/>
</dbReference>
<dbReference type="InterPro" id="IPR013619">
    <property type="entry name" value="DUF1737"/>
</dbReference>
<dbReference type="Proteomes" id="UP000051562">
    <property type="component" value="Unassembled WGS sequence"/>
</dbReference>
<evidence type="ECO:0000313" key="4">
    <source>
        <dbReference type="Proteomes" id="UP000051562"/>
    </source>
</evidence>
<evidence type="ECO:0000313" key="5">
    <source>
        <dbReference type="Proteomes" id="UP000190130"/>
    </source>
</evidence>
<proteinExistence type="predicted"/>
<name>A0A0Q3L1K9_9HYPH</name>
<reference evidence="2 4" key="1">
    <citation type="submission" date="2015-10" db="EMBL/GenBank/DDBJ databases">
        <title>Draft genome of Bosea thiooxidans.</title>
        <authorList>
            <person name="Wang X."/>
        </authorList>
    </citation>
    <scope>NUCLEOTIDE SEQUENCE [LARGE SCALE GENOMIC DNA]</scope>
    <source>
        <strain evidence="2 4">CGMCC 9174</strain>
    </source>
</reference>
<evidence type="ECO:0000313" key="3">
    <source>
        <dbReference type="EMBL" id="SKB80724.1"/>
    </source>
</evidence>
<dbReference type="EMBL" id="LMAR01000034">
    <property type="protein sequence ID" value="KQK30612.1"/>
    <property type="molecule type" value="Genomic_DNA"/>
</dbReference>
<organism evidence="2 4">
    <name type="scientific">Bosea thiooxidans</name>
    <dbReference type="NCBI Taxonomy" id="53254"/>
    <lineage>
        <taxon>Bacteria</taxon>
        <taxon>Pseudomonadati</taxon>
        <taxon>Pseudomonadota</taxon>
        <taxon>Alphaproteobacteria</taxon>
        <taxon>Hyphomicrobiales</taxon>
        <taxon>Boseaceae</taxon>
        <taxon>Bosea</taxon>
    </lineage>
</organism>
<protein>
    <recommendedName>
        <fullName evidence="1">DUF1737 domain-containing protein</fullName>
    </recommendedName>
</protein>
<keyword evidence="4" id="KW-1185">Reference proteome</keyword>
<reference evidence="3 5" key="2">
    <citation type="submission" date="2017-02" db="EMBL/GenBank/DDBJ databases">
        <authorList>
            <person name="Peterson S.W."/>
        </authorList>
    </citation>
    <scope>NUCLEOTIDE SEQUENCE [LARGE SCALE GENOMIC DNA]</scope>
    <source>
        <strain evidence="3 5">DSM 9653</strain>
    </source>
</reference>
<gene>
    <name evidence="2" type="ORF">ARD30_04675</name>
    <name evidence="3" type="ORF">SAMN05660750_02476</name>
</gene>
<dbReference type="RefSeq" id="WP_055728142.1">
    <property type="nucleotide sequence ID" value="NZ_FUYX01000005.1"/>
</dbReference>